<dbReference type="RefSeq" id="WP_357990202.1">
    <property type="nucleotide sequence ID" value="NZ_JBEYBR010000007.1"/>
</dbReference>
<dbReference type="InterPro" id="IPR027417">
    <property type="entry name" value="P-loop_NTPase"/>
</dbReference>
<dbReference type="Pfam" id="PF13365">
    <property type="entry name" value="Trypsin_2"/>
    <property type="match status" value="1"/>
</dbReference>
<comment type="caution">
    <text evidence="1">The sequence shown here is derived from an EMBL/GenBank/DDBJ whole genome shotgun (WGS) entry which is preliminary data.</text>
</comment>
<sequence>MAQSRSALVEALSHAVLALAGGDETVGTGFFVAPGLVLTCAHVVPEGLGTVSAVWAGETLALAVVPEWRLPSGPDGTGPDLALLRLERTIDHPVVCLAFDIEPGDELWGYGHPDGVYRAGDSVTFRATGPSSRGMPGEEAVPLQHVSDGRAGPGFSGGPVLNWRTGAVCGVMRFAYGLDRGVPGARLVPIARILAAYPFLEPPQAVTADRRAWLRRLDDDQLRHGGWRYPGPMLRDYLESARDAALNHPYAIGVPGAARPLLSEVYLDQRMVPYAAVNVPDASITRIPALAVLDMADKVMVISGPGTGKSSLLRRLTATLADQWLLGESPPPVVPVRIPARSLLLRGGLGEALRTSVQEDLGTRLWQGIPEGFFAAPPMAETAWLVIVDGIDEVIDPDDRKSVVETLARLWRSPDRGYRVVAATRPLPSDELKPLFELDAAAYRLEPFTLGDLEILSSGWFARLGLRDADALAERFVDAVHGSDIGELGGVPLIATMLVLLFAERPEAGLPHSRTELYEQFVDLLLVKMHRRPTSALTQLQTRVEGWGSEARHAVDLLIQRTRSVLESVALTFREGGHQSPLDLAVNVTAETKPPNFPLGEWRVAVREVLVQSGLMTATDTDLMFLHQTILEFLAACAFTRTRGADIALGLTPIVGYIDEQRELVEAPNDNSFARFVFSLWARDGQDIGPLVLALYERDPDSIYANRDDRGDRPLPPGEGTGLSAVLLRERNVIPEPARSVVIGKLVRAALEYGRIWAATAIAYADRVRGCELLARMASMSSLALYVRLDAARELARWDPVGGSEILAEFAREGPELGGYSEWRSIEGPDTFFFPVPVDIRTALSTKLDAALYLAEVDSARAIGILDAMALDPARPLLDRVRIAWTLRELDPVLAETRFHEITALPSIDDPISVETFVGFARTQGETESRMDLLIAWAMDPTRDSRQRLMAAIGLATIDGGAGVDVFRALVGPVGQPVSYSITTTADGVHSMRWSADPDVLESWTGMPLHTGEDLVIAAECLAELDTAAAVTTMFDRLVAMKIELLPERFVALLATLDRAAACEALSQRVSDGFGHEVVAEAGQLAELDPAIARDVLIEATNRASLPKVELIRILAALDRQAALDVAATIIEQNFFDTTVEDMVELLEDLDPELIDPALVRRADYHQFSAFNQVDTVRRLIARGSPHAIPLLHRIVANGIFPHIVAEARSLLAGSTGTQQPALPPVAAPLLLDAADPPKAPWWRRIRRRKGESA</sequence>
<proteinExistence type="predicted"/>
<dbReference type="EMBL" id="JBEYBR010000007">
    <property type="protein sequence ID" value="MEU2121131.1"/>
    <property type="molecule type" value="Genomic_DNA"/>
</dbReference>
<evidence type="ECO:0000313" key="1">
    <source>
        <dbReference type="EMBL" id="MEU2121131.1"/>
    </source>
</evidence>
<accession>A0ABV2X5F9</accession>
<reference evidence="1 2" key="1">
    <citation type="submission" date="2024-06" db="EMBL/GenBank/DDBJ databases">
        <title>The Natural Products Discovery Center: Release of the First 8490 Sequenced Strains for Exploring Actinobacteria Biosynthetic Diversity.</title>
        <authorList>
            <person name="Kalkreuter E."/>
            <person name="Kautsar S.A."/>
            <person name="Yang D."/>
            <person name="Bader C.D."/>
            <person name="Teijaro C.N."/>
            <person name="Fluegel L."/>
            <person name="Davis C.M."/>
            <person name="Simpson J.R."/>
            <person name="Lauterbach L."/>
            <person name="Steele A.D."/>
            <person name="Gui C."/>
            <person name="Meng S."/>
            <person name="Li G."/>
            <person name="Viehrig K."/>
            <person name="Ye F."/>
            <person name="Su P."/>
            <person name="Kiefer A.F."/>
            <person name="Nichols A."/>
            <person name="Cepeda A.J."/>
            <person name="Yan W."/>
            <person name="Fan B."/>
            <person name="Jiang Y."/>
            <person name="Adhikari A."/>
            <person name="Zheng C.-J."/>
            <person name="Schuster L."/>
            <person name="Cowan T.M."/>
            <person name="Smanski M.J."/>
            <person name="Chevrette M.G."/>
            <person name="De Carvalho L.P.S."/>
            <person name="Shen B."/>
        </authorList>
    </citation>
    <scope>NUCLEOTIDE SEQUENCE [LARGE SCALE GENOMIC DNA]</scope>
    <source>
        <strain evidence="1 2">NPDC019434</strain>
    </source>
</reference>
<dbReference type="Gene3D" id="3.40.50.300">
    <property type="entry name" value="P-loop containing nucleotide triphosphate hydrolases"/>
    <property type="match status" value="1"/>
</dbReference>
<organism evidence="1 2">
    <name type="scientific">Nocardia niwae</name>
    <dbReference type="NCBI Taxonomy" id="626084"/>
    <lineage>
        <taxon>Bacteria</taxon>
        <taxon>Bacillati</taxon>
        <taxon>Actinomycetota</taxon>
        <taxon>Actinomycetes</taxon>
        <taxon>Mycobacteriales</taxon>
        <taxon>Nocardiaceae</taxon>
        <taxon>Nocardia</taxon>
    </lineage>
</organism>
<dbReference type="SUPFAM" id="SSF50494">
    <property type="entry name" value="Trypsin-like serine proteases"/>
    <property type="match status" value="1"/>
</dbReference>
<dbReference type="Proteomes" id="UP001550535">
    <property type="component" value="Unassembled WGS sequence"/>
</dbReference>
<keyword evidence="2" id="KW-1185">Reference proteome</keyword>
<gene>
    <name evidence="1" type="ORF">ABZ507_04795</name>
</gene>
<dbReference type="Gene3D" id="2.40.10.120">
    <property type="match status" value="1"/>
</dbReference>
<dbReference type="SUPFAM" id="SSF52540">
    <property type="entry name" value="P-loop containing nucleoside triphosphate hydrolases"/>
    <property type="match status" value="1"/>
</dbReference>
<dbReference type="InterPro" id="IPR009003">
    <property type="entry name" value="Peptidase_S1_PA"/>
</dbReference>
<name>A0ABV2X5F9_9NOCA</name>
<evidence type="ECO:0000313" key="2">
    <source>
        <dbReference type="Proteomes" id="UP001550535"/>
    </source>
</evidence>
<protein>
    <submittedName>
        <fullName evidence="1">Trypsin-like peptidase domain-containing protein</fullName>
    </submittedName>
</protein>